<dbReference type="InParanoid" id="A0A663F7F4"/>
<accession>A0A663F7F4</accession>
<evidence type="ECO:0000313" key="2">
    <source>
        <dbReference type="Proteomes" id="UP000472275"/>
    </source>
</evidence>
<reference evidence="1" key="2">
    <citation type="submission" date="2025-09" db="UniProtKB">
        <authorList>
            <consortium name="Ensembl"/>
        </authorList>
    </citation>
    <scope>IDENTIFICATION</scope>
</reference>
<evidence type="ECO:0000313" key="1">
    <source>
        <dbReference type="Ensembl" id="ENSACCP00020019786.1"/>
    </source>
</evidence>
<sequence>PGREVGAPASLPAPHPVLSEGALHSPHPSILCPDASSMVPAHTSPTLGVEPALQVGIDMATGQAGVGSADGADALPPVSVELHAVPLLPGEELPVALCTWRCFGRLQLFSESCGSC</sequence>
<organism evidence="1 2">
    <name type="scientific">Aquila chrysaetos chrysaetos</name>
    <dbReference type="NCBI Taxonomy" id="223781"/>
    <lineage>
        <taxon>Eukaryota</taxon>
        <taxon>Metazoa</taxon>
        <taxon>Chordata</taxon>
        <taxon>Craniata</taxon>
        <taxon>Vertebrata</taxon>
        <taxon>Euteleostomi</taxon>
        <taxon>Archelosauria</taxon>
        <taxon>Archosauria</taxon>
        <taxon>Dinosauria</taxon>
        <taxon>Saurischia</taxon>
        <taxon>Theropoda</taxon>
        <taxon>Coelurosauria</taxon>
        <taxon>Aves</taxon>
        <taxon>Neognathae</taxon>
        <taxon>Neoaves</taxon>
        <taxon>Telluraves</taxon>
        <taxon>Accipitrimorphae</taxon>
        <taxon>Accipitriformes</taxon>
        <taxon>Accipitridae</taxon>
        <taxon>Accipitrinae</taxon>
        <taxon>Aquila</taxon>
    </lineage>
</organism>
<dbReference type="Ensembl" id="ENSACCT00020020652.1">
    <property type="protein sequence ID" value="ENSACCP00020019786.1"/>
    <property type="gene ID" value="ENSACCG00020013611.1"/>
</dbReference>
<reference evidence="1" key="1">
    <citation type="submission" date="2025-08" db="UniProtKB">
        <authorList>
            <consortium name="Ensembl"/>
        </authorList>
    </citation>
    <scope>IDENTIFICATION</scope>
</reference>
<dbReference type="AlphaFoldDB" id="A0A663F7F4"/>
<protein>
    <submittedName>
        <fullName evidence="1">Uncharacterized protein</fullName>
    </submittedName>
</protein>
<keyword evidence="2" id="KW-1185">Reference proteome</keyword>
<name>A0A663F7F4_AQUCH</name>
<proteinExistence type="predicted"/>
<dbReference type="Proteomes" id="UP000472275">
    <property type="component" value="Chromosome 24"/>
</dbReference>